<dbReference type="InterPro" id="IPR048634">
    <property type="entry name" value="SecD_SecF_C"/>
</dbReference>
<evidence type="ECO:0000256" key="7">
    <source>
        <dbReference type="ARBA" id="ARBA00023010"/>
    </source>
</evidence>
<comment type="subunit">
    <text evidence="9">Forms a complex with SecD. Part of the essential Sec protein translocation apparatus which comprises SecA, SecYEG and auxiliary proteins SecDF. Other proteins may also be involved.</text>
</comment>
<dbReference type="PATRIC" id="fig|1286635.3.peg.2716"/>
<evidence type="ECO:0000313" key="12">
    <source>
        <dbReference type="Proteomes" id="UP000014216"/>
    </source>
</evidence>
<proteinExistence type="inferred from homology"/>
<organism evidence="11 12">
    <name type="scientific">Desulfotignum phosphitoxidans DSM 13687</name>
    <dbReference type="NCBI Taxonomy" id="1286635"/>
    <lineage>
        <taxon>Bacteria</taxon>
        <taxon>Pseudomonadati</taxon>
        <taxon>Thermodesulfobacteriota</taxon>
        <taxon>Desulfobacteria</taxon>
        <taxon>Desulfobacterales</taxon>
        <taxon>Desulfobacteraceae</taxon>
        <taxon>Desulfotignum</taxon>
    </lineage>
</organism>
<dbReference type="InterPro" id="IPR022813">
    <property type="entry name" value="SecD/SecF_arch_bac"/>
</dbReference>
<feature type="transmembrane region" description="Helical" evidence="9">
    <location>
        <begin position="163"/>
        <end position="181"/>
    </location>
</feature>
<dbReference type="InterPro" id="IPR022645">
    <property type="entry name" value="SecD/SecF_bac"/>
</dbReference>
<evidence type="ECO:0000313" key="11">
    <source>
        <dbReference type="EMBL" id="EMS79318.1"/>
    </source>
</evidence>
<feature type="transmembrane region" description="Helical" evidence="9">
    <location>
        <begin position="290"/>
        <end position="308"/>
    </location>
</feature>
<keyword evidence="7 9" id="KW-0811">Translocation</keyword>
<dbReference type="GO" id="GO:0015450">
    <property type="term" value="F:protein-transporting ATPase activity"/>
    <property type="evidence" value="ECO:0007669"/>
    <property type="project" value="InterPro"/>
</dbReference>
<dbReference type="PRINTS" id="PR01755">
    <property type="entry name" value="SECFTRNLCASE"/>
</dbReference>
<keyword evidence="12" id="KW-1185">Reference proteome</keyword>
<evidence type="ECO:0000256" key="2">
    <source>
        <dbReference type="ARBA" id="ARBA00022448"/>
    </source>
</evidence>
<dbReference type="OrthoDB" id="9774769at2"/>
<feature type="transmembrane region" description="Helical" evidence="9">
    <location>
        <begin position="239"/>
        <end position="258"/>
    </location>
</feature>
<comment type="function">
    <text evidence="9">Part of the Sec protein translocase complex. Interacts with the SecYEG preprotein conducting channel. SecDF uses the proton motive force (PMF) to complete protein translocation after the ATP-dependent function of SecA.</text>
</comment>
<keyword evidence="2 9" id="KW-0813">Transport</keyword>
<gene>
    <name evidence="9 11" type="primary">secF</name>
    <name evidence="11" type="ORF">Dpo_5c02440</name>
</gene>
<dbReference type="NCBIfam" id="TIGR00966">
    <property type="entry name" value="transloc_SecF"/>
    <property type="match status" value="1"/>
</dbReference>
<feature type="transmembrane region" description="Helical" evidence="9">
    <location>
        <begin position="212"/>
        <end position="233"/>
    </location>
</feature>
<keyword evidence="3 9" id="KW-1003">Cell membrane</keyword>
<accession>S0FW85</accession>
<comment type="caution">
    <text evidence="11">The sequence shown here is derived from an EMBL/GenBank/DDBJ whole genome shotgun (WGS) entry which is preliminary data.</text>
</comment>
<dbReference type="RefSeq" id="WP_006966441.1">
    <property type="nucleotide sequence ID" value="NZ_APJX01000005.1"/>
</dbReference>
<dbReference type="SUPFAM" id="SSF82866">
    <property type="entry name" value="Multidrug efflux transporter AcrB transmembrane domain"/>
    <property type="match status" value="1"/>
</dbReference>
<evidence type="ECO:0000256" key="9">
    <source>
        <dbReference type="HAMAP-Rule" id="MF_01464"/>
    </source>
</evidence>
<dbReference type="EMBL" id="APJX01000005">
    <property type="protein sequence ID" value="EMS79318.1"/>
    <property type="molecule type" value="Genomic_DNA"/>
</dbReference>
<dbReference type="PANTHER" id="PTHR30081">
    <property type="entry name" value="PROTEIN-EXPORT MEMBRANE PROTEIN SEC"/>
    <property type="match status" value="1"/>
</dbReference>
<keyword evidence="5 9" id="KW-0653">Protein transport</keyword>
<feature type="transmembrane region" description="Helical" evidence="9">
    <location>
        <begin position="18"/>
        <end position="36"/>
    </location>
</feature>
<dbReference type="GO" id="GO:0043952">
    <property type="term" value="P:protein transport by the Sec complex"/>
    <property type="evidence" value="ECO:0007669"/>
    <property type="project" value="UniProtKB-UniRule"/>
</dbReference>
<dbReference type="Gene3D" id="1.20.1640.10">
    <property type="entry name" value="Multidrug efflux transporter AcrB transmembrane domain"/>
    <property type="match status" value="1"/>
</dbReference>
<dbReference type="HAMAP" id="MF_01464_B">
    <property type="entry name" value="SecF_B"/>
    <property type="match status" value="1"/>
</dbReference>
<evidence type="ECO:0000256" key="8">
    <source>
        <dbReference type="ARBA" id="ARBA00023136"/>
    </source>
</evidence>
<dbReference type="GO" id="GO:0065002">
    <property type="term" value="P:intracellular protein transmembrane transport"/>
    <property type="evidence" value="ECO:0007669"/>
    <property type="project" value="UniProtKB-UniRule"/>
</dbReference>
<feature type="domain" description="Protein export membrane protein SecD/SecF C-terminal" evidence="10">
    <location>
        <begin position="114"/>
        <end position="187"/>
    </location>
</feature>
<evidence type="ECO:0000256" key="5">
    <source>
        <dbReference type="ARBA" id="ARBA00022927"/>
    </source>
</evidence>
<feature type="transmembrane region" description="Helical" evidence="9">
    <location>
        <begin position="139"/>
        <end position="156"/>
    </location>
</feature>
<dbReference type="Pfam" id="PF07549">
    <property type="entry name" value="Sec_GG"/>
    <property type="match status" value="1"/>
</dbReference>
<dbReference type="PANTHER" id="PTHR30081:SF8">
    <property type="entry name" value="PROTEIN TRANSLOCASE SUBUNIT SECF"/>
    <property type="match status" value="1"/>
</dbReference>
<keyword evidence="4 9" id="KW-0812">Transmembrane</keyword>
<feature type="transmembrane region" description="Helical" evidence="9">
    <location>
        <begin position="187"/>
        <end position="205"/>
    </location>
</feature>
<comment type="caution">
    <text evidence="9">Lacks conserved residue(s) required for the propagation of feature annotation.</text>
</comment>
<sequence>MQLIKSDINIDFLGKRKIAMVFSGLLILASIIGLVIHKGPNYGIDFAGGALVQVKFNQDVSIGQVRDSLAGLNLKDLSVQDFGEGDTHEFLIRTANTGSEGTGLAQAVSAAIEKGTGIAPEIRRMEMVGPQVGDDLKKQALLAIFYSLLFITIYISGRFELKWILSGVTAGAMMAAVYFLSVFNVSMPILITGALVVSLALFWRLRLKYAMGAMIALIHDVFITVGIFCIFDMDFSLPIIAALLTIIGYSLNDTIIVFDRIRENIKGESDKTGLPALFNQSINQTLSRTLLTSVTTLIVLLALFFLGGEIIHNFAFAMIVGVVIGTYSSIFVATPIVLFASLKRING</sequence>
<dbReference type="GO" id="GO:0006605">
    <property type="term" value="P:protein targeting"/>
    <property type="evidence" value="ECO:0007669"/>
    <property type="project" value="UniProtKB-UniRule"/>
</dbReference>
<evidence type="ECO:0000256" key="1">
    <source>
        <dbReference type="ARBA" id="ARBA00004651"/>
    </source>
</evidence>
<keyword evidence="8 9" id="KW-0472">Membrane</keyword>
<dbReference type="AlphaFoldDB" id="S0FW85"/>
<feature type="transmembrane region" description="Helical" evidence="9">
    <location>
        <begin position="314"/>
        <end position="342"/>
    </location>
</feature>
<evidence type="ECO:0000256" key="3">
    <source>
        <dbReference type="ARBA" id="ARBA00022475"/>
    </source>
</evidence>
<dbReference type="Pfam" id="PF02355">
    <property type="entry name" value="SecD_SecF_C"/>
    <property type="match status" value="2"/>
</dbReference>
<reference evidence="11 12" key="1">
    <citation type="journal article" date="2013" name="Genome Announc.">
        <title>Draft Genome Sequence of Desulfotignum phosphitoxidans DSM 13687 Strain FiPS-3.</title>
        <authorList>
            <person name="Poehlein A."/>
            <person name="Daniel R."/>
            <person name="Simeonova D.D."/>
        </authorList>
    </citation>
    <scope>NUCLEOTIDE SEQUENCE [LARGE SCALE GENOMIC DNA]</scope>
    <source>
        <strain evidence="11 12">DSM 13687</strain>
    </source>
</reference>
<protein>
    <recommendedName>
        <fullName evidence="9">Protein-export membrane protein SecF</fullName>
    </recommendedName>
</protein>
<keyword evidence="6 9" id="KW-1133">Transmembrane helix</keyword>
<evidence type="ECO:0000256" key="6">
    <source>
        <dbReference type="ARBA" id="ARBA00022989"/>
    </source>
</evidence>
<comment type="subcellular location">
    <subcellularLocation>
        <location evidence="1 9">Cell membrane</location>
        <topology evidence="1 9">Multi-pass membrane protein</topology>
    </subcellularLocation>
</comment>
<dbReference type="InterPro" id="IPR005665">
    <property type="entry name" value="SecF_bac"/>
</dbReference>
<comment type="similarity">
    <text evidence="9">Belongs to the SecD/SecF family. SecF subfamily.</text>
</comment>
<dbReference type="Proteomes" id="UP000014216">
    <property type="component" value="Unassembled WGS sequence"/>
</dbReference>
<dbReference type="GO" id="GO:0005886">
    <property type="term" value="C:plasma membrane"/>
    <property type="evidence" value="ECO:0007669"/>
    <property type="project" value="UniProtKB-SubCell"/>
</dbReference>
<evidence type="ECO:0000256" key="4">
    <source>
        <dbReference type="ARBA" id="ARBA00022692"/>
    </source>
</evidence>
<feature type="domain" description="Protein export membrane protein SecD/SecF C-terminal" evidence="10">
    <location>
        <begin position="190"/>
        <end position="340"/>
    </location>
</feature>
<name>S0FW85_9BACT</name>
<dbReference type="InterPro" id="IPR022646">
    <property type="entry name" value="SecD/SecF_CS"/>
</dbReference>
<evidence type="ECO:0000259" key="10">
    <source>
        <dbReference type="Pfam" id="PF02355"/>
    </source>
</evidence>